<reference evidence="2 3" key="1">
    <citation type="journal article" date="2013" name="BMC Genomics">
        <title>Reconstruction of the lipid metabolism for the microalga Monoraphidium neglectum from its genome sequence reveals characteristics suitable for biofuel production.</title>
        <authorList>
            <person name="Bogen C."/>
            <person name="Al-Dilaimi A."/>
            <person name="Albersmeier A."/>
            <person name="Wichmann J."/>
            <person name="Grundmann M."/>
            <person name="Rupp O."/>
            <person name="Lauersen K.J."/>
            <person name="Blifernez-Klassen O."/>
            <person name="Kalinowski J."/>
            <person name="Goesmann A."/>
            <person name="Mussgnug J.H."/>
            <person name="Kruse O."/>
        </authorList>
    </citation>
    <scope>NUCLEOTIDE SEQUENCE [LARGE SCALE GENOMIC DNA]</scope>
    <source>
        <strain evidence="2 3">SAG 48.87</strain>
    </source>
</reference>
<dbReference type="AlphaFoldDB" id="A0A0D2NBM1"/>
<dbReference type="Proteomes" id="UP000054498">
    <property type="component" value="Unassembled WGS sequence"/>
</dbReference>
<evidence type="ECO:0000256" key="1">
    <source>
        <dbReference type="SAM" id="MobiDB-lite"/>
    </source>
</evidence>
<evidence type="ECO:0000313" key="2">
    <source>
        <dbReference type="EMBL" id="KIZ02876.1"/>
    </source>
</evidence>
<gene>
    <name evidence="2" type="ORF">MNEG_5083</name>
</gene>
<feature type="non-terminal residue" evidence="2">
    <location>
        <position position="1"/>
    </location>
</feature>
<evidence type="ECO:0000313" key="3">
    <source>
        <dbReference type="Proteomes" id="UP000054498"/>
    </source>
</evidence>
<feature type="region of interest" description="Disordered" evidence="1">
    <location>
        <begin position="33"/>
        <end position="120"/>
    </location>
</feature>
<feature type="compositionally biased region" description="Low complexity" evidence="1">
    <location>
        <begin position="91"/>
        <end position="102"/>
    </location>
</feature>
<organism evidence="2 3">
    <name type="scientific">Monoraphidium neglectum</name>
    <dbReference type="NCBI Taxonomy" id="145388"/>
    <lineage>
        <taxon>Eukaryota</taxon>
        <taxon>Viridiplantae</taxon>
        <taxon>Chlorophyta</taxon>
        <taxon>core chlorophytes</taxon>
        <taxon>Chlorophyceae</taxon>
        <taxon>CS clade</taxon>
        <taxon>Sphaeropleales</taxon>
        <taxon>Selenastraceae</taxon>
        <taxon>Monoraphidium</taxon>
    </lineage>
</organism>
<dbReference type="RefSeq" id="XP_013901895.1">
    <property type="nucleotide sequence ID" value="XM_014046441.1"/>
</dbReference>
<proteinExistence type="predicted"/>
<sequence length="120" mass="11887">AAAWVAACRAVSVTGSSPASTIGPLVSAELQGRTTSDEAGKTGLASCSDASSSPRLVAGSTSGGGTADRFSSSGEDVTSGGAWAAVMESLATPAPRPRSQQRARTEATSLLPQPLIQGHM</sequence>
<dbReference type="KEGG" id="mng:MNEG_5083"/>
<accession>A0A0D2NBM1</accession>
<protein>
    <submittedName>
        <fullName evidence="2">Uncharacterized protein</fullName>
    </submittedName>
</protein>
<dbReference type="GeneID" id="25737960"/>
<name>A0A0D2NBM1_9CHLO</name>
<feature type="non-terminal residue" evidence="2">
    <location>
        <position position="120"/>
    </location>
</feature>
<dbReference type="EMBL" id="KK100959">
    <property type="protein sequence ID" value="KIZ02876.1"/>
    <property type="molecule type" value="Genomic_DNA"/>
</dbReference>
<keyword evidence="3" id="KW-1185">Reference proteome</keyword>